<name>A0A935PYC0_9PROT</name>
<dbReference type="Gene3D" id="1.20.120.10">
    <property type="entry name" value="Cytochrome c/b562"/>
    <property type="match status" value="1"/>
</dbReference>
<feature type="chain" id="PRO_5037956235" evidence="1">
    <location>
        <begin position="19"/>
        <end position="142"/>
    </location>
</feature>
<proteinExistence type="predicted"/>
<dbReference type="GO" id="GO:0020037">
    <property type="term" value="F:heme binding"/>
    <property type="evidence" value="ECO:0007669"/>
    <property type="project" value="InterPro"/>
</dbReference>
<dbReference type="SUPFAM" id="SSF47175">
    <property type="entry name" value="Cytochromes"/>
    <property type="match status" value="1"/>
</dbReference>
<dbReference type="EMBL" id="JADJMH010000012">
    <property type="protein sequence ID" value="MBK7675618.1"/>
    <property type="molecule type" value="Genomic_DNA"/>
</dbReference>
<dbReference type="AlphaFoldDB" id="A0A935PYC0"/>
<accession>A0A935PYC0</accession>
<feature type="signal peptide" evidence="1">
    <location>
        <begin position="1"/>
        <end position="18"/>
    </location>
</feature>
<protein>
    <submittedName>
        <fullName evidence="2">Cytochrome C</fullName>
    </submittedName>
</protein>
<dbReference type="GO" id="GO:0009055">
    <property type="term" value="F:electron transfer activity"/>
    <property type="evidence" value="ECO:0007669"/>
    <property type="project" value="InterPro"/>
</dbReference>
<evidence type="ECO:0000256" key="1">
    <source>
        <dbReference type="SAM" id="SignalP"/>
    </source>
</evidence>
<organism evidence="2 3">
    <name type="scientific">Candidatus Accumulibacter proximus</name>
    <dbReference type="NCBI Taxonomy" id="2954385"/>
    <lineage>
        <taxon>Bacteria</taxon>
        <taxon>Pseudomonadati</taxon>
        <taxon>Pseudomonadota</taxon>
        <taxon>Betaproteobacteria</taxon>
        <taxon>Candidatus Accumulibacter</taxon>
    </lineage>
</organism>
<dbReference type="Proteomes" id="UP000697998">
    <property type="component" value="Unassembled WGS sequence"/>
</dbReference>
<dbReference type="PROSITE" id="PS51009">
    <property type="entry name" value="CYTCII"/>
    <property type="match status" value="1"/>
</dbReference>
<reference evidence="2 3" key="1">
    <citation type="submission" date="2020-10" db="EMBL/GenBank/DDBJ databases">
        <title>Connecting structure to function with the recovery of over 1000 high-quality activated sludge metagenome-assembled genomes encoding full-length rRNA genes using long-read sequencing.</title>
        <authorList>
            <person name="Singleton C.M."/>
            <person name="Petriglieri F."/>
            <person name="Kristensen J.M."/>
            <person name="Kirkegaard R.H."/>
            <person name="Michaelsen T.Y."/>
            <person name="Andersen M.H."/>
            <person name="Karst S.M."/>
            <person name="Dueholm M.S."/>
            <person name="Nielsen P.H."/>
            <person name="Albertsen M."/>
        </authorList>
    </citation>
    <scope>NUCLEOTIDE SEQUENCE [LARGE SCALE GENOMIC DNA]</scope>
    <source>
        <strain evidence="2">EsbW_18-Q3-R4-48_BATAC.285</strain>
    </source>
</reference>
<keyword evidence="1" id="KW-0732">Signal</keyword>
<sequence>MKTYLFGALAVLAGTLQAAEDTRQLVPMPAAAAATLGAEMRASLLALNEILGLVAAGKLKGAGELAEKELGISAMGKHRSLPFDARPGPHMPPAMHAIGIDGHRAASEFARTAASGDREKTLAALPSLTTACVGCHYAYRIR</sequence>
<dbReference type="GO" id="GO:0005506">
    <property type="term" value="F:iron ion binding"/>
    <property type="evidence" value="ECO:0007669"/>
    <property type="project" value="InterPro"/>
</dbReference>
<evidence type="ECO:0000313" key="3">
    <source>
        <dbReference type="Proteomes" id="UP000697998"/>
    </source>
</evidence>
<dbReference type="GO" id="GO:0022900">
    <property type="term" value="P:electron transport chain"/>
    <property type="evidence" value="ECO:0007669"/>
    <property type="project" value="InterPro"/>
</dbReference>
<dbReference type="InterPro" id="IPR002321">
    <property type="entry name" value="Cyt_c_II"/>
</dbReference>
<evidence type="ECO:0000313" key="2">
    <source>
        <dbReference type="EMBL" id="MBK7675618.1"/>
    </source>
</evidence>
<gene>
    <name evidence="2" type="ORF">IPJ27_13150</name>
</gene>
<dbReference type="InterPro" id="IPR010980">
    <property type="entry name" value="Cyt_c/b562"/>
</dbReference>
<comment type="caution">
    <text evidence="2">The sequence shown here is derived from an EMBL/GenBank/DDBJ whole genome shotgun (WGS) entry which is preliminary data.</text>
</comment>